<dbReference type="GO" id="GO:0051988">
    <property type="term" value="P:regulation of attachment of spindle microtubules to kinetochore"/>
    <property type="evidence" value="ECO:0007669"/>
    <property type="project" value="InterPro"/>
</dbReference>
<dbReference type="RefSeq" id="XP_033809180.1">
    <property type="nucleotide sequence ID" value="XM_033953289.1"/>
</dbReference>
<proteinExistence type="predicted"/>
<evidence type="ECO:0000313" key="2">
    <source>
        <dbReference type="Proteomes" id="UP000515159"/>
    </source>
</evidence>
<protein>
    <submittedName>
        <fullName evidence="3 4">Uncharacterized protein LOC117364266</fullName>
    </submittedName>
</protein>
<evidence type="ECO:0000313" key="6">
    <source>
        <dbReference type="RefSeq" id="XP_033809184.1"/>
    </source>
</evidence>
<dbReference type="GO" id="GO:0000776">
    <property type="term" value="C:kinetochore"/>
    <property type="evidence" value="ECO:0007669"/>
    <property type="project" value="InterPro"/>
</dbReference>
<dbReference type="PANTHER" id="PTHR31940">
    <property type="entry name" value="SMALL KINETOCHORE-ASSOCIATED PROTEIN"/>
    <property type="match status" value="1"/>
</dbReference>
<dbReference type="GO" id="GO:0035371">
    <property type="term" value="C:microtubule plus-end"/>
    <property type="evidence" value="ECO:0007669"/>
    <property type="project" value="TreeGrafter"/>
</dbReference>
<dbReference type="KEGG" id="gsh:117364266"/>
<dbReference type="RefSeq" id="XP_033809182.1">
    <property type="nucleotide sequence ID" value="XM_033953291.1"/>
</dbReference>
<gene>
    <name evidence="3 4 5 6" type="primary">LOC117364266</name>
</gene>
<dbReference type="PANTHER" id="PTHR31940:SF2">
    <property type="entry name" value="SMALL KINETOCHORE-ASSOCIATED PROTEIN"/>
    <property type="match status" value="1"/>
</dbReference>
<dbReference type="RefSeq" id="XP_033809184.1">
    <property type="nucleotide sequence ID" value="XM_033953293.1"/>
</dbReference>
<dbReference type="OrthoDB" id="9940269at2759"/>
<dbReference type="GeneID" id="117364266"/>
<evidence type="ECO:0000256" key="1">
    <source>
        <dbReference type="SAM" id="Coils"/>
    </source>
</evidence>
<feature type="coiled-coil region" evidence="1">
    <location>
        <begin position="89"/>
        <end position="242"/>
    </location>
</feature>
<dbReference type="GO" id="GO:0007051">
    <property type="term" value="P:spindle organization"/>
    <property type="evidence" value="ECO:0007669"/>
    <property type="project" value="InterPro"/>
</dbReference>
<dbReference type="GO" id="GO:0034451">
    <property type="term" value="C:centriolar satellite"/>
    <property type="evidence" value="ECO:0007669"/>
    <property type="project" value="TreeGrafter"/>
</dbReference>
<evidence type="ECO:0000313" key="5">
    <source>
        <dbReference type="RefSeq" id="XP_033809182.1"/>
    </source>
</evidence>
<dbReference type="Proteomes" id="UP000515159">
    <property type="component" value="Chromosome 7"/>
</dbReference>
<keyword evidence="2" id="KW-1185">Reference proteome</keyword>
<keyword evidence="1" id="KW-0175">Coiled coil</keyword>
<dbReference type="InterPro" id="IPR033373">
    <property type="entry name" value="SKAP"/>
</dbReference>
<sequence>MQAAMEKSKIPVWVHQGSMQSGKDFITDTNLPCPKKICPSNPGLPLFSKDPNINFAAKDSVNGVFKATSQRSSLASKRTGVSNRGIIARNRAEAELRDKNKHLEAQNSSLHADLSRAQETIKGLKESHEILERVVKELNERLERNMIILENSNIDPETGNRIVESVNERDRCQAEAKLLRENLLEELKSFSEMAAEKTMELQEAKCKWQAAEEMGQRFLEEYEAFQEEMEQYQQVLMQAEHQLGHNG</sequence>
<dbReference type="GO" id="GO:0000070">
    <property type="term" value="P:mitotic sister chromatid segregation"/>
    <property type="evidence" value="ECO:0007669"/>
    <property type="project" value="TreeGrafter"/>
</dbReference>
<organism evidence="2 6">
    <name type="scientific">Geotrypetes seraphini</name>
    <name type="common">Gaboon caecilian</name>
    <name type="synonym">Caecilia seraphini</name>
    <dbReference type="NCBI Taxonomy" id="260995"/>
    <lineage>
        <taxon>Eukaryota</taxon>
        <taxon>Metazoa</taxon>
        <taxon>Chordata</taxon>
        <taxon>Craniata</taxon>
        <taxon>Vertebrata</taxon>
        <taxon>Euteleostomi</taxon>
        <taxon>Amphibia</taxon>
        <taxon>Gymnophiona</taxon>
        <taxon>Geotrypetes</taxon>
    </lineage>
</organism>
<evidence type="ECO:0000313" key="3">
    <source>
        <dbReference type="RefSeq" id="XP_033809180.1"/>
    </source>
</evidence>
<evidence type="ECO:0000313" key="4">
    <source>
        <dbReference type="RefSeq" id="XP_033809181.1"/>
    </source>
</evidence>
<accession>A0A6P8RUI6</accession>
<dbReference type="AlphaFoldDB" id="A0A6P8RUI6"/>
<reference evidence="3 4" key="1">
    <citation type="submission" date="2025-04" db="UniProtKB">
        <authorList>
            <consortium name="RefSeq"/>
        </authorList>
    </citation>
    <scope>IDENTIFICATION</scope>
</reference>
<dbReference type="GO" id="GO:0072686">
    <property type="term" value="C:mitotic spindle"/>
    <property type="evidence" value="ECO:0007669"/>
    <property type="project" value="TreeGrafter"/>
</dbReference>
<dbReference type="RefSeq" id="XP_033809181.1">
    <property type="nucleotide sequence ID" value="XM_033953290.1"/>
</dbReference>
<name>A0A6P8RUI6_GEOSA</name>